<organism evidence="1">
    <name type="scientific">Hexamita inflata</name>
    <dbReference type="NCBI Taxonomy" id="28002"/>
    <lineage>
        <taxon>Eukaryota</taxon>
        <taxon>Metamonada</taxon>
        <taxon>Diplomonadida</taxon>
        <taxon>Hexamitidae</taxon>
        <taxon>Hexamitinae</taxon>
        <taxon>Hexamita</taxon>
    </lineage>
</organism>
<reference evidence="2 3" key="2">
    <citation type="submission" date="2024-07" db="EMBL/GenBank/DDBJ databases">
        <authorList>
            <person name="Akdeniz Z."/>
        </authorList>
    </citation>
    <scope>NUCLEOTIDE SEQUENCE [LARGE SCALE GENOMIC DNA]</scope>
</reference>
<reference evidence="1" key="1">
    <citation type="submission" date="2023-06" db="EMBL/GenBank/DDBJ databases">
        <authorList>
            <person name="Kurt Z."/>
        </authorList>
    </citation>
    <scope>NUCLEOTIDE SEQUENCE</scope>
</reference>
<evidence type="ECO:0000313" key="1">
    <source>
        <dbReference type="EMBL" id="CAI9931722.1"/>
    </source>
</evidence>
<evidence type="ECO:0000313" key="2">
    <source>
        <dbReference type="EMBL" id="CAL6039553.1"/>
    </source>
</evidence>
<comment type="caution">
    <text evidence="1">The sequence shown here is derived from an EMBL/GenBank/DDBJ whole genome shotgun (WGS) entry which is preliminary data.</text>
</comment>
<dbReference type="AlphaFoldDB" id="A0AA86TYD2"/>
<proteinExistence type="predicted"/>
<accession>A0AA86TYD2</accession>
<dbReference type="EMBL" id="CATOUU010000495">
    <property type="protein sequence ID" value="CAI9931722.1"/>
    <property type="molecule type" value="Genomic_DNA"/>
</dbReference>
<dbReference type="EMBL" id="CAXDID020000142">
    <property type="protein sequence ID" value="CAL6039553.1"/>
    <property type="molecule type" value="Genomic_DNA"/>
</dbReference>
<dbReference type="Proteomes" id="UP001642409">
    <property type="component" value="Unassembled WGS sequence"/>
</dbReference>
<gene>
    <name evidence="1" type="ORF">HINF_LOCUS19367</name>
    <name evidence="2" type="ORF">HINF_LOCUS37914</name>
</gene>
<protein>
    <submittedName>
        <fullName evidence="2">Hypothetical_protein</fullName>
    </submittedName>
</protein>
<keyword evidence="3" id="KW-1185">Reference proteome</keyword>
<evidence type="ECO:0000313" key="3">
    <source>
        <dbReference type="Proteomes" id="UP001642409"/>
    </source>
</evidence>
<name>A0AA86TYD2_9EUKA</name>
<sequence length="113" mass="12929">MDLFSTSPHFQHTLVNLKSTQITIQINFLKIVGNLYQALTFQPEPQHLEILKDVFQTALKTNNKKVLPVVIGVLKLFANEGKNLFLDEICEICQNWAMIDEVSELIQFINGIE</sequence>